<evidence type="ECO:0000256" key="1">
    <source>
        <dbReference type="SAM" id="SignalP"/>
    </source>
</evidence>
<reference evidence="3 4" key="1">
    <citation type="submission" date="2016-10" db="EMBL/GenBank/DDBJ databases">
        <authorList>
            <person name="de Groot N.N."/>
        </authorList>
    </citation>
    <scope>NUCLEOTIDE SEQUENCE [LARGE SCALE GENOMIC DNA]</scope>
    <source>
        <strain evidence="3 4">NLAE-zl-G419</strain>
    </source>
</reference>
<evidence type="ECO:0000313" key="4">
    <source>
        <dbReference type="Proteomes" id="UP000182135"/>
    </source>
</evidence>
<gene>
    <name evidence="2" type="ORF">DBY38_03070</name>
    <name evidence="3" type="ORF">SAMN04487885_1247</name>
</gene>
<dbReference type="EMBL" id="QAMZ01000018">
    <property type="protein sequence ID" value="PWL54777.1"/>
    <property type="molecule type" value="Genomic_DNA"/>
</dbReference>
<proteinExistence type="predicted"/>
<dbReference type="Proteomes" id="UP000246114">
    <property type="component" value="Unassembled WGS sequence"/>
</dbReference>
<evidence type="ECO:0000313" key="5">
    <source>
        <dbReference type="Proteomes" id="UP000246114"/>
    </source>
</evidence>
<evidence type="ECO:0000313" key="2">
    <source>
        <dbReference type="EMBL" id="PWL54777.1"/>
    </source>
</evidence>
<evidence type="ECO:0008006" key="6">
    <source>
        <dbReference type="Google" id="ProtNLM"/>
    </source>
</evidence>
<reference evidence="2 5" key="2">
    <citation type="submission" date="2018-03" db="EMBL/GenBank/DDBJ databases">
        <title>The uncultured portion of the human microbiome is neutrally assembled.</title>
        <authorList>
            <person name="Jeraldo P."/>
            <person name="Boardman L."/>
            <person name="White B.A."/>
            <person name="Nelson H."/>
            <person name="Goldenfeld N."/>
            <person name="Chia N."/>
        </authorList>
    </citation>
    <scope>NUCLEOTIDE SEQUENCE [LARGE SCALE GENOMIC DNA]</scope>
    <source>
        <strain evidence="2">CIM:MAG 903</strain>
    </source>
</reference>
<accession>A0A1I2NTZ4</accession>
<dbReference type="PROSITE" id="PS51257">
    <property type="entry name" value="PROKAR_LIPOPROTEIN"/>
    <property type="match status" value="1"/>
</dbReference>
<dbReference type="STRING" id="1529.SAMN04487885_1247"/>
<keyword evidence="4" id="KW-1185">Reference proteome</keyword>
<dbReference type="RefSeq" id="WP_027639592.1">
    <property type="nucleotide sequence ID" value="NZ_BAAACD010000043.1"/>
</dbReference>
<dbReference type="EMBL" id="FOOE01000024">
    <property type="protein sequence ID" value="SFG07033.1"/>
    <property type="molecule type" value="Genomic_DNA"/>
</dbReference>
<evidence type="ECO:0000313" key="3">
    <source>
        <dbReference type="EMBL" id="SFG07033.1"/>
    </source>
</evidence>
<keyword evidence="1" id="KW-0732">Signal</keyword>
<feature type="chain" id="PRO_5036308226" description="Lipoprotein" evidence="1">
    <location>
        <begin position="28"/>
        <end position="501"/>
    </location>
</feature>
<dbReference type="eggNOG" id="ENOG502Z81P">
    <property type="taxonomic scope" value="Bacteria"/>
</dbReference>
<dbReference type="AlphaFoldDB" id="A0A1I2NTZ4"/>
<dbReference type="GeneID" id="90545502"/>
<feature type="signal peptide" evidence="1">
    <location>
        <begin position="1"/>
        <end position="27"/>
    </location>
</feature>
<protein>
    <recommendedName>
        <fullName evidence="6">Lipoprotein</fullName>
    </recommendedName>
</protein>
<organism evidence="3 4">
    <name type="scientific">Clostridium cadaveris</name>
    <dbReference type="NCBI Taxonomy" id="1529"/>
    <lineage>
        <taxon>Bacteria</taxon>
        <taxon>Bacillati</taxon>
        <taxon>Bacillota</taxon>
        <taxon>Clostridia</taxon>
        <taxon>Eubacteriales</taxon>
        <taxon>Clostridiaceae</taxon>
        <taxon>Clostridium</taxon>
    </lineage>
</organism>
<sequence>MKKNICTFLIVVLVSVFFSGCLNVKNADVNNKIIAPNNEDIPIRGTWEVKNFKPIKENSDEEDKYLEITAQFSNEFASFGKDLYIQPYYKVKYVNINDYVVKQYKMDSNILDLKNTDNMSIIQITSGDKSMYDIIKVSDEEIIMCVQNGFLYLKKTSDETEKLKDDLNSTNKSKHDDKDNIRNEIDKKKISTSLPESGVLLGLKNKDSNGDISYRTLWISYDSSGLRPSYEINGLVIPRQNGFWDLVTSRHYDNGVYVDTMTAKSLNRDLKVPKNDNNNSEIPIKKQRNIAKEILFVTNNYIAIENRITDENNNFLNGYYRFLPIDNLNYSTGLKISDVLGERARDIFMASGKKAIEETYGVEFDESMLKENNFTIKRKNGNWNVVGKAQVRDEIMDFNVNLLLTKGILNYDDLYIPWNLIKSAIPDAIDAYTAPNNKFALIINEDNISVYNIKNNMLQPSPLSKIDIDPGEEVIMAEWATGSFIYKWDEDLNIKSRKLLK</sequence>
<dbReference type="Proteomes" id="UP000182135">
    <property type="component" value="Unassembled WGS sequence"/>
</dbReference>
<dbReference type="OrthoDB" id="2677224at2"/>
<name>A0A1I2NTZ4_9CLOT</name>